<feature type="chain" id="PRO_5029477568" description="PET hydrolase/cutinase-like domain-containing protein" evidence="1">
    <location>
        <begin position="20"/>
        <end position="551"/>
    </location>
</feature>
<keyword evidence="1" id="KW-0732">Signal</keyword>
<accession>A0A7K0KES9</accession>
<dbReference type="Proteomes" id="UP000438914">
    <property type="component" value="Unassembled WGS sequence"/>
</dbReference>
<reference evidence="3 4" key="1">
    <citation type="submission" date="2019-08" db="EMBL/GenBank/DDBJ databases">
        <title>In-depth cultivation of the pig gut microbiome towards novel bacterial diversity and tailored functional studies.</title>
        <authorList>
            <person name="Wylensek D."/>
            <person name="Hitch T.C.A."/>
            <person name="Clavel T."/>
        </authorList>
    </citation>
    <scope>NUCLEOTIDE SEQUENCE [LARGE SCALE GENOMIC DNA]</scope>
    <source>
        <strain evidence="3 4">LKV-178-WT-2A</strain>
    </source>
</reference>
<dbReference type="Pfam" id="PF12740">
    <property type="entry name" value="PETase"/>
    <property type="match status" value="1"/>
</dbReference>
<evidence type="ECO:0000259" key="2">
    <source>
        <dbReference type="Pfam" id="PF12740"/>
    </source>
</evidence>
<dbReference type="InterPro" id="IPR041127">
    <property type="entry name" value="PET_hydrolase/cutinase-like"/>
</dbReference>
<evidence type="ECO:0000256" key="1">
    <source>
        <dbReference type="SAM" id="SignalP"/>
    </source>
</evidence>
<dbReference type="RefSeq" id="WP_154533942.1">
    <property type="nucleotide sequence ID" value="NZ_VUNG01000013.1"/>
</dbReference>
<protein>
    <recommendedName>
        <fullName evidence="2">PET hydrolase/cutinase-like domain-containing protein</fullName>
    </recommendedName>
</protein>
<dbReference type="AlphaFoldDB" id="A0A7K0KES9"/>
<dbReference type="InterPro" id="IPR029058">
    <property type="entry name" value="AB_hydrolase_fold"/>
</dbReference>
<dbReference type="InterPro" id="IPR050583">
    <property type="entry name" value="Mycobacterial_A85_antigen"/>
</dbReference>
<comment type="caution">
    <text evidence="3">The sequence shown here is derived from an EMBL/GenBank/DDBJ whole genome shotgun (WGS) entry which is preliminary data.</text>
</comment>
<dbReference type="Gene3D" id="3.40.50.1820">
    <property type="entry name" value="alpha/beta hydrolase"/>
    <property type="match status" value="2"/>
</dbReference>
<sequence>MRKLIYCLVLLLAPLTSMAGTLLHRTAPSALLGGMPQVDYTIYLPDSMTEGRKFPIAYLLHGGGCSNTEWQDHGHLKEVMDSLIRRGEVAPMIVVCPEANKKNMIWFNDPQWRYEDFFFTEFLPYIERTYPVIADRRYRFVGGFSMGGGGAVVYGIHHPELFSMVYDMSGYLRRQPLDFLKNDPQGEWRQQVVERNNPILEVSRAGADQVNRWKQVSWFVDCGDHDFTLEGNMDFVKALRKQGIGYQMRVRSGAHNWDYWAPCLVNALKQFSLRAFHANRLQVVEQGGLGTYPSVMLSVDGFKAHTVFCPQDLSTFDARHPLPVVVWGNGACTDSPWEHYRFLNEIASHGYLVIATGYFPNGDTPYQGPMSSPQQQIESIDWAVKQASDSNSVFYGKIDTRAICASGMSCGGLQTLYNCGDPRIKTYMICNSGLFIDPSIAMPNMPMPHKEQLRKVHGPIIYILGGKEDIAYNNGMDDFHRISHVPAVAVNYPVGHGGTYRQPHGGEFRIPAVAWLDWQLKGDRQAAKMFIGKNCGLAQRKGWTVERNKKM</sequence>
<evidence type="ECO:0000313" key="4">
    <source>
        <dbReference type="Proteomes" id="UP000438914"/>
    </source>
</evidence>
<dbReference type="EMBL" id="VUNG01000013">
    <property type="protein sequence ID" value="MST84354.1"/>
    <property type="molecule type" value="Genomic_DNA"/>
</dbReference>
<dbReference type="Pfam" id="PF00756">
    <property type="entry name" value="Esterase"/>
    <property type="match status" value="1"/>
</dbReference>
<dbReference type="InterPro" id="IPR000801">
    <property type="entry name" value="Esterase-like"/>
</dbReference>
<proteinExistence type="predicted"/>
<dbReference type="PANTHER" id="PTHR48098:SF1">
    <property type="entry name" value="DIACYLGLYCEROL ACYLTRANSFERASE_MYCOLYLTRANSFERASE AG85A"/>
    <property type="match status" value="1"/>
</dbReference>
<feature type="signal peptide" evidence="1">
    <location>
        <begin position="1"/>
        <end position="19"/>
    </location>
</feature>
<dbReference type="PANTHER" id="PTHR48098">
    <property type="entry name" value="ENTEROCHELIN ESTERASE-RELATED"/>
    <property type="match status" value="1"/>
</dbReference>
<organism evidence="3 4">
    <name type="scientific">Hallella mizrahii</name>
    <dbReference type="NCBI Taxonomy" id="2606637"/>
    <lineage>
        <taxon>Bacteria</taxon>
        <taxon>Pseudomonadati</taxon>
        <taxon>Bacteroidota</taxon>
        <taxon>Bacteroidia</taxon>
        <taxon>Bacteroidales</taxon>
        <taxon>Prevotellaceae</taxon>
        <taxon>Hallella</taxon>
    </lineage>
</organism>
<evidence type="ECO:0000313" key="3">
    <source>
        <dbReference type="EMBL" id="MST84354.1"/>
    </source>
</evidence>
<keyword evidence="4" id="KW-1185">Reference proteome</keyword>
<feature type="domain" description="PET hydrolase/cutinase-like" evidence="2">
    <location>
        <begin position="297"/>
        <end position="425"/>
    </location>
</feature>
<dbReference type="SUPFAM" id="SSF53474">
    <property type="entry name" value="alpha/beta-Hydrolases"/>
    <property type="match status" value="2"/>
</dbReference>
<gene>
    <name evidence="3" type="ORF">FYJ73_06680</name>
</gene>
<name>A0A7K0KES9_9BACT</name>
<dbReference type="GO" id="GO:0016747">
    <property type="term" value="F:acyltransferase activity, transferring groups other than amino-acyl groups"/>
    <property type="evidence" value="ECO:0007669"/>
    <property type="project" value="TreeGrafter"/>
</dbReference>